<comment type="caution">
    <text evidence="1">The sequence shown here is derived from an EMBL/GenBank/DDBJ whole genome shotgun (WGS) entry which is preliminary data.</text>
</comment>
<organism evidence="1 2">
    <name type="scientific">Candidatus Buchananbacteria bacterium RIFCSPLOWO2_01_FULL_46_12</name>
    <dbReference type="NCBI Taxonomy" id="1797546"/>
    <lineage>
        <taxon>Bacteria</taxon>
        <taxon>Candidatus Buchananiibacteriota</taxon>
    </lineage>
</organism>
<dbReference type="Proteomes" id="UP000176512">
    <property type="component" value="Unassembled WGS sequence"/>
</dbReference>
<dbReference type="EMBL" id="MHIP01000022">
    <property type="protein sequence ID" value="OGY54937.1"/>
    <property type="molecule type" value="Genomic_DNA"/>
</dbReference>
<gene>
    <name evidence="1" type="ORF">A3A24_03365</name>
</gene>
<accession>A0A1G1YU38</accession>
<name>A0A1G1YU38_9BACT</name>
<dbReference type="AlphaFoldDB" id="A0A1G1YU38"/>
<reference evidence="1 2" key="1">
    <citation type="journal article" date="2016" name="Nat. Commun.">
        <title>Thousands of microbial genomes shed light on interconnected biogeochemical processes in an aquifer system.</title>
        <authorList>
            <person name="Anantharaman K."/>
            <person name="Brown C.T."/>
            <person name="Hug L.A."/>
            <person name="Sharon I."/>
            <person name="Castelle C.J."/>
            <person name="Probst A.J."/>
            <person name="Thomas B.C."/>
            <person name="Singh A."/>
            <person name="Wilkins M.J."/>
            <person name="Karaoz U."/>
            <person name="Brodie E.L."/>
            <person name="Williams K.H."/>
            <person name="Hubbard S.S."/>
            <person name="Banfield J.F."/>
        </authorList>
    </citation>
    <scope>NUCLEOTIDE SEQUENCE [LARGE SCALE GENOMIC DNA]</scope>
</reference>
<protein>
    <submittedName>
        <fullName evidence="1">Uncharacterized protein</fullName>
    </submittedName>
</protein>
<proteinExistence type="predicted"/>
<evidence type="ECO:0000313" key="1">
    <source>
        <dbReference type="EMBL" id="OGY54937.1"/>
    </source>
</evidence>
<sequence length="63" mass="7254">MRPSRQVVIVLGLNNDQIQQLYNEYRRWLVNEEYPIPKSGVVALVVSEKNELIAVESWTPAVT</sequence>
<evidence type="ECO:0000313" key="2">
    <source>
        <dbReference type="Proteomes" id="UP000176512"/>
    </source>
</evidence>